<evidence type="ECO:0000256" key="1">
    <source>
        <dbReference type="ARBA" id="ARBA00022801"/>
    </source>
</evidence>
<dbReference type="Gene3D" id="3.40.1090.10">
    <property type="entry name" value="Cytosolic phospholipase A2 catalytic domain"/>
    <property type="match status" value="2"/>
</dbReference>
<dbReference type="PANTHER" id="PTHR14226:SF76">
    <property type="entry name" value="NTE FAMILY PROTEIN RSSA"/>
    <property type="match status" value="1"/>
</dbReference>
<dbReference type="Pfam" id="PF01734">
    <property type="entry name" value="Patatin"/>
    <property type="match status" value="1"/>
</dbReference>
<evidence type="ECO:0000259" key="5">
    <source>
        <dbReference type="PROSITE" id="PS51635"/>
    </source>
</evidence>
<evidence type="ECO:0000256" key="4">
    <source>
        <dbReference type="PROSITE-ProRule" id="PRU01161"/>
    </source>
</evidence>
<dbReference type="PANTHER" id="PTHR14226">
    <property type="entry name" value="NEUROPATHY TARGET ESTERASE/SWISS CHEESE D.MELANOGASTER"/>
    <property type="match status" value="1"/>
</dbReference>
<dbReference type="GO" id="GO:0016042">
    <property type="term" value="P:lipid catabolic process"/>
    <property type="evidence" value="ECO:0007669"/>
    <property type="project" value="UniProtKB-UniRule"/>
</dbReference>
<evidence type="ECO:0000313" key="7">
    <source>
        <dbReference type="Proteomes" id="UP000231426"/>
    </source>
</evidence>
<evidence type="ECO:0000256" key="2">
    <source>
        <dbReference type="ARBA" id="ARBA00022963"/>
    </source>
</evidence>
<feature type="domain" description="PNPLA" evidence="5">
    <location>
        <begin position="13"/>
        <end position="174"/>
    </location>
</feature>
<dbReference type="InterPro" id="IPR016035">
    <property type="entry name" value="Acyl_Trfase/lysoPLipase"/>
</dbReference>
<feature type="active site" description="Proton acceptor" evidence="4">
    <location>
        <position position="161"/>
    </location>
</feature>
<dbReference type="SUPFAM" id="SSF52151">
    <property type="entry name" value="FabD/lysophospholipase-like"/>
    <property type="match status" value="1"/>
</dbReference>
<dbReference type="PROSITE" id="PS51635">
    <property type="entry name" value="PNPLA"/>
    <property type="match status" value="1"/>
</dbReference>
<comment type="caution">
    <text evidence="6">The sequence shown here is derived from an EMBL/GenBank/DDBJ whole genome shotgun (WGS) entry which is preliminary data.</text>
</comment>
<name>A0A2M6W6V1_9BACT</name>
<organism evidence="6 7">
    <name type="scientific">Candidatus Magasanikbacteria bacterium CG10_big_fil_rev_8_21_14_0_10_36_32</name>
    <dbReference type="NCBI Taxonomy" id="1974646"/>
    <lineage>
        <taxon>Bacteria</taxon>
        <taxon>Candidatus Magasanikiibacteriota</taxon>
    </lineage>
</organism>
<dbReference type="AlphaFoldDB" id="A0A2M6W6V1"/>
<feature type="short sequence motif" description="GXSXG" evidence="4">
    <location>
        <begin position="44"/>
        <end position="48"/>
    </location>
</feature>
<accession>A0A2M6W6V1</accession>
<keyword evidence="3 4" id="KW-0443">Lipid metabolism</keyword>
<protein>
    <submittedName>
        <fullName evidence="6">Patatin family protein</fullName>
    </submittedName>
</protein>
<keyword evidence="2 4" id="KW-0442">Lipid degradation</keyword>
<feature type="active site" description="Nucleophile" evidence="4">
    <location>
        <position position="46"/>
    </location>
</feature>
<gene>
    <name evidence="6" type="ORF">COU29_01995</name>
</gene>
<dbReference type="InterPro" id="IPR002641">
    <property type="entry name" value="PNPLA_dom"/>
</dbReference>
<evidence type="ECO:0000256" key="3">
    <source>
        <dbReference type="ARBA" id="ARBA00023098"/>
    </source>
</evidence>
<evidence type="ECO:0000313" key="6">
    <source>
        <dbReference type="EMBL" id="PIT88532.1"/>
    </source>
</evidence>
<comment type="caution">
    <text evidence="4">Lacks conserved residue(s) required for the propagation of feature annotation.</text>
</comment>
<dbReference type="EMBL" id="PFBV01000003">
    <property type="protein sequence ID" value="PIT88532.1"/>
    <property type="molecule type" value="Genomic_DNA"/>
</dbReference>
<proteinExistence type="predicted"/>
<reference evidence="7" key="1">
    <citation type="submission" date="2017-09" db="EMBL/GenBank/DDBJ databases">
        <title>Depth-based differentiation of microbial function through sediment-hosted aquifers and enrichment of novel symbionts in the deep terrestrial subsurface.</title>
        <authorList>
            <person name="Probst A.J."/>
            <person name="Ladd B."/>
            <person name="Jarett J.K."/>
            <person name="Geller-Mcgrath D.E."/>
            <person name="Sieber C.M.K."/>
            <person name="Emerson J.B."/>
            <person name="Anantharaman K."/>
            <person name="Thomas B.C."/>
            <person name="Malmstrom R."/>
            <person name="Stieglmeier M."/>
            <person name="Klingl A."/>
            <person name="Woyke T."/>
            <person name="Ryan C.M."/>
            <person name="Banfield J.F."/>
        </authorList>
    </citation>
    <scope>NUCLEOTIDE SEQUENCE [LARGE SCALE GENOMIC DNA]</scope>
</reference>
<dbReference type="InterPro" id="IPR050301">
    <property type="entry name" value="NTE"/>
</dbReference>
<dbReference type="GO" id="GO:0016787">
    <property type="term" value="F:hydrolase activity"/>
    <property type="evidence" value="ECO:0007669"/>
    <property type="project" value="UniProtKB-UniRule"/>
</dbReference>
<dbReference type="Proteomes" id="UP000231426">
    <property type="component" value="Unassembled WGS sequence"/>
</dbReference>
<sequence>MVSKEKKKLKIGLALGAGGARGLAHIGVLKVLERNNIPIDFISGTSIGSIIGALYAAIRNANELEKIITTADWRLFLSLLDPSLTQGFLRGEKIKKFLTKFLGEKSTFKDLKIPLTAVATDLLTGKSVIMNKGDLIEAIMASSAVPLIFQPIKKDGKSLVDGSLSMPVPIQPLKRSGAEIVIAVNLDDDYFSHKKEKLSLGETAFQTIKLLRYQLAERDSRSADVVITPTVGQINGYDFLVGNKIITVGEKATQKILPKIKKLLNLKK</sequence>
<keyword evidence="1 4" id="KW-0378">Hydrolase</keyword>